<feature type="transmembrane region" description="Helical" evidence="6">
    <location>
        <begin position="86"/>
        <end position="103"/>
    </location>
</feature>
<evidence type="ECO:0000313" key="9">
    <source>
        <dbReference type="Proteomes" id="UP000325466"/>
    </source>
</evidence>
<dbReference type="Pfam" id="PF13515">
    <property type="entry name" value="FUSC_2"/>
    <property type="match status" value="1"/>
</dbReference>
<dbReference type="InterPro" id="IPR049453">
    <property type="entry name" value="Memb_transporter_dom"/>
</dbReference>
<dbReference type="Proteomes" id="UP000325466">
    <property type="component" value="Unassembled WGS sequence"/>
</dbReference>
<feature type="transmembrane region" description="Helical" evidence="6">
    <location>
        <begin position="138"/>
        <end position="158"/>
    </location>
</feature>
<proteinExistence type="predicted"/>
<evidence type="ECO:0000313" key="8">
    <source>
        <dbReference type="EMBL" id="GES38392.1"/>
    </source>
</evidence>
<dbReference type="EMBL" id="BLAH01000094">
    <property type="protein sequence ID" value="GES38392.1"/>
    <property type="molecule type" value="Genomic_DNA"/>
</dbReference>
<name>A0ABQ0YP88_9NOCA</name>
<keyword evidence="9" id="KW-1185">Reference proteome</keyword>
<accession>A0ABQ0YP88</accession>
<evidence type="ECO:0000256" key="5">
    <source>
        <dbReference type="SAM" id="MobiDB-lite"/>
    </source>
</evidence>
<organism evidence="8 9">
    <name type="scientific">Rhodococcus aetherivorans</name>
    <dbReference type="NCBI Taxonomy" id="191292"/>
    <lineage>
        <taxon>Bacteria</taxon>
        <taxon>Bacillati</taxon>
        <taxon>Actinomycetota</taxon>
        <taxon>Actinomycetes</taxon>
        <taxon>Mycobacteriales</taxon>
        <taxon>Nocardiaceae</taxon>
        <taxon>Rhodococcus</taxon>
    </lineage>
</organism>
<keyword evidence="3 6" id="KW-1133">Transmembrane helix</keyword>
<evidence type="ECO:0000259" key="7">
    <source>
        <dbReference type="Pfam" id="PF13515"/>
    </source>
</evidence>
<feature type="transmembrane region" description="Helical" evidence="6">
    <location>
        <begin position="418"/>
        <end position="437"/>
    </location>
</feature>
<feature type="transmembrane region" description="Helical" evidence="6">
    <location>
        <begin position="449"/>
        <end position="467"/>
    </location>
</feature>
<reference evidence="8 9" key="1">
    <citation type="journal article" date="2018" name="Biodegradation">
        <title>1,4-Dioxane degradation characteristics of Rhodococcus aetherivorans JCM 14343.</title>
        <authorList>
            <person name="Inoue D."/>
            <person name="Tsunoda T."/>
            <person name="Yamamoto N."/>
            <person name="Ike M."/>
            <person name="Sei K."/>
        </authorList>
    </citation>
    <scope>NUCLEOTIDE SEQUENCE [LARGE SCALE GENOMIC DNA]</scope>
    <source>
        <strain evidence="8 9">JCM 14343</strain>
    </source>
</reference>
<evidence type="ECO:0000256" key="4">
    <source>
        <dbReference type="ARBA" id="ARBA00023136"/>
    </source>
</evidence>
<feature type="domain" description="Integral membrane bound transporter" evidence="7">
    <location>
        <begin position="336"/>
        <end position="462"/>
    </location>
</feature>
<feature type="transmembrane region" description="Helical" evidence="6">
    <location>
        <begin position="110"/>
        <end position="132"/>
    </location>
</feature>
<feature type="transmembrane region" description="Helical" evidence="6">
    <location>
        <begin position="380"/>
        <end position="406"/>
    </location>
</feature>
<evidence type="ECO:0000256" key="3">
    <source>
        <dbReference type="ARBA" id="ARBA00022989"/>
    </source>
</evidence>
<feature type="region of interest" description="Disordered" evidence="5">
    <location>
        <begin position="287"/>
        <end position="306"/>
    </location>
</feature>
<keyword evidence="4 6" id="KW-0472">Membrane</keyword>
<gene>
    <name evidence="8" type="ORF">RAJCM14343_3657</name>
</gene>
<evidence type="ECO:0000256" key="6">
    <source>
        <dbReference type="SAM" id="Phobius"/>
    </source>
</evidence>
<comment type="caution">
    <text evidence="8">The sequence shown here is derived from an EMBL/GenBank/DDBJ whole genome shotgun (WGS) entry which is preliminary data.</text>
</comment>
<feature type="transmembrane region" description="Helical" evidence="6">
    <location>
        <begin position="165"/>
        <end position="185"/>
    </location>
</feature>
<evidence type="ECO:0000256" key="1">
    <source>
        <dbReference type="ARBA" id="ARBA00004141"/>
    </source>
</evidence>
<feature type="transmembrane region" description="Helical" evidence="6">
    <location>
        <begin position="191"/>
        <end position="212"/>
    </location>
</feature>
<evidence type="ECO:0000256" key="2">
    <source>
        <dbReference type="ARBA" id="ARBA00022692"/>
    </source>
</evidence>
<keyword evidence="2 6" id="KW-0812">Transmembrane</keyword>
<sequence>MTLPTRRRRPRVRAVSSILVSEAVTDPGAGSRSDAASPPIPAPGPARTLLLGVPRRGRRWPGALRAAAAVALPGLAGLALGHGPVAATAALGAFAVVYGEGRAYRARWQVVMVVAAVLVALAGLGAGVGTLVHSGSEWTWLLLVAVMTAVVAVGAFLVDALRFGAPGAFLPLLTLEIAAALPSAGVPVGAVVSWTAAGAGTAVVVSMSGALARPRAPERAAVAAAVEAVDACLRAPAETGPRHEAVRALHVAWMCLHDGRLGGGAHPLTRTLRAAHLRLATVVAGTDEGAASETDDLRPQPPLPRPSARYRLARAARPGSRSWTIVLRLVVAGPVAGALALACGVGRPDWAVITAAMVLHQGPDRVLGSYRGLHRFAGTVVGLGVLAAVVWAAPTAVALVVVVAVLLAGTEEYLVRNYGVAMVFITPLALLLGGAGVPHDFAVVARDRLLETVIGVLVAVAVLWVVLPFAHRRVLRCADARVAETVATIVQARTAGERTVLPELRRDLEFDLHAATTAAIVAAHTEPGWTRDRWPEHRRLHETGYRVLAHPA</sequence>
<protein>
    <recommendedName>
        <fullName evidence="7">Integral membrane bound transporter domain-containing protein</fullName>
    </recommendedName>
</protein>
<comment type="subcellular location">
    <subcellularLocation>
        <location evidence="1">Membrane</location>
        <topology evidence="1">Multi-pass membrane protein</topology>
    </subcellularLocation>
</comment>